<keyword evidence="3 4" id="KW-0326">Glycosidase</keyword>
<comment type="caution">
    <text evidence="7">The sequence shown here is derived from an EMBL/GenBank/DDBJ whole genome shotgun (WGS) entry which is preliminary data.</text>
</comment>
<evidence type="ECO:0000259" key="6">
    <source>
        <dbReference type="Pfam" id="PF21365"/>
    </source>
</evidence>
<dbReference type="CDD" id="cd06592">
    <property type="entry name" value="GH31_NET37"/>
    <property type="match status" value="1"/>
</dbReference>
<evidence type="ECO:0000256" key="4">
    <source>
        <dbReference type="RuleBase" id="RU361185"/>
    </source>
</evidence>
<dbReference type="SUPFAM" id="SSF51445">
    <property type="entry name" value="(Trans)glycosidases"/>
    <property type="match status" value="1"/>
</dbReference>
<dbReference type="InterPro" id="IPR017853">
    <property type="entry name" value="GH"/>
</dbReference>
<evidence type="ECO:0000313" key="8">
    <source>
        <dbReference type="Proteomes" id="UP000248314"/>
    </source>
</evidence>
<dbReference type="Pfam" id="PF01055">
    <property type="entry name" value="Glyco_hydro_31_2nd"/>
    <property type="match status" value="1"/>
</dbReference>
<sequence>MHQRSLNLFTYSFTPLLLKKNMHQRSLTLIFALALALVSHAQHIIDIKSQPGERWWGGATALGSKMPFAKELSPFNLYNRNDNNQVSPLLISNKGRYLWSNQPFTFSVSQGNLHLDSPVPEIELKTGGSSLREAYLSAMREHFPPSGILPDSLFFTMPQYNTWIELMYNQNQKDVLAYAEDIVKNGFPPGIIMIDDNWQRHYGNFEFKPDRFPNPAYMVKRLHEMGFKVMLWVCPFVSADSPEYRDLAEKGYLLNDSTSQPAIIKWWNGQSAVYDFTNPQARQYFVTLLRDVQQRYGIDGFKFDGGDNHFYHRSDLVSYGGKRLASVEHTRAWAEIGLAFPFNEYRAGWQMGGKELVQRLGDKDYSWQAVRLLIPDMIAAGLLGYAYACPDMIGGGSFGTFLGIDASQFDQKLIVRSAQVHALMPMMQFSVAPWRILNPQHLQAVKAMAQLHATFGHYILQCARRSAATGEPIVQSLEYAYPHQGYIEIVDQWMLGDKYMVAPMVDAGNSRTVVLPPGKWKDDRGRVLKGGRTITIDVPLNRLPYYQKL</sequence>
<dbReference type="EMBL" id="QJJX01000007">
    <property type="protein sequence ID" value="PXX23183.1"/>
    <property type="molecule type" value="Genomic_DNA"/>
</dbReference>
<dbReference type="GO" id="GO:0005975">
    <property type="term" value="P:carbohydrate metabolic process"/>
    <property type="evidence" value="ECO:0007669"/>
    <property type="project" value="InterPro"/>
</dbReference>
<reference evidence="7 8" key="1">
    <citation type="submission" date="2018-05" db="EMBL/GenBank/DDBJ databases">
        <title>Genomic Encyclopedia of Type Strains, Phase I: the one thousand microbial genomes (KMG-I) project.</title>
        <authorList>
            <person name="Kyrpides N."/>
        </authorList>
    </citation>
    <scope>NUCLEOTIDE SEQUENCE [LARGE SCALE GENOMIC DNA]</scope>
    <source>
        <strain evidence="7 8">DSM 15611</strain>
    </source>
</reference>
<dbReference type="InterPro" id="IPR050985">
    <property type="entry name" value="Alpha-glycosidase_related"/>
</dbReference>
<dbReference type="InterPro" id="IPR013780">
    <property type="entry name" value="Glyco_hydro_b"/>
</dbReference>
<dbReference type="PANTHER" id="PTHR43053:SF4">
    <property type="entry name" value="MYOGENESIS-REGULATING GLYCOSIDASE"/>
    <property type="match status" value="1"/>
</dbReference>
<accession>A0A318HY27</accession>
<evidence type="ECO:0000256" key="2">
    <source>
        <dbReference type="ARBA" id="ARBA00022801"/>
    </source>
</evidence>
<feature type="domain" description="Glycoside hydrolase family 31 TIM barrel" evidence="5">
    <location>
        <begin position="166"/>
        <end position="431"/>
    </location>
</feature>
<keyword evidence="8" id="KW-1185">Reference proteome</keyword>
<gene>
    <name evidence="7" type="ORF">EJ73_00849</name>
</gene>
<protein>
    <submittedName>
        <fullName evidence="7">Alpha-glucosidase</fullName>
    </submittedName>
</protein>
<dbReference type="Gene3D" id="2.60.40.1180">
    <property type="entry name" value="Golgi alpha-mannosidase II"/>
    <property type="match status" value="1"/>
</dbReference>
<dbReference type="STRING" id="1122991.GCA_000613445_02510"/>
<dbReference type="InterPro" id="IPR000322">
    <property type="entry name" value="Glyco_hydro_31_TIM"/>
</dbReference>
<dbReference type="GO" id="GO:0004553">
    <property type="term" value="F:hydrolase activity, hydrolyzing O-glycosyl compounds"/>
    <property type="evidence" value="ECO:0007669"/>
    <property type="project" value="InterPro"/>
</dbReference>
<dbReference type="SUPFAM" id="SSF51011">
    <property type="entry name" value="Glycosyl hydrolase domain"/>
    <property type="match status" value="1"/>
</dbReference>
<dbReference type="AlphaFoldDB" id="A0A318HY27"/>
<keyword evidence="2 4" id="KW-0378">Hydrolase</keyword>
<evidence type="ECO:0000259" key="5">
    <source>
        <dbReference type="Pfam" id="PF01055"/>
    </source>
</evidence>
<dbReference type="InterPro" id="IPR048395">
    <property type="entry name" value="Glyco_hydro_31_C"/>
</dbReference>
<dbReference type="Proteomes" id="UP000248314">
    <property type="component" value="Unassembled WGS sequence"/>
</dbReference>
<feature type="domain" description="Glycosyl hydrolase family 31 C-terminal" evidence="6">
    <location>
        <begin position="470"/>
        <end position="548"/>
    </location>
</feature>
<dbReference type="Pfam" id="PF21365">
    <property type="entry name" value="Glyco_hydro_31_3rd"/>
    <property type="match status" value="1"/>
</dbReference>
<evidence type="ECO:0000256" key="1">
    <source>
        <dbReference type="ARBA" id="ARBA00007806"/>
    </source>
</evidence>
<comment type="similarity">
    <text evidence="1 4">Belongs to the glycosyl hydrolase 31 family.</text>
</comment>
<name>A0A318HY27_9BACT</name>
<proteinExistence type="inferred from homology"/>
<evidence type="ECO:0000313" key="7">
    <source>
        <dbReference type="EMBL" id="PXX23183.1"/>
    </source>
</evidence>
<dbReference type="PANTHER" id="PTHR43053">
    <property type="entry name" value="GLYCOSIDASE FAMILY 31"/>
    <property type="match status" value="1"/>
</dbReference>
<organism evidence="7 8">
    <name type="scientific">Hoylesella shahii DSM 15611 = JCM 12083</name>
    <dbReference type="NCBI Taxonomy" id="1122991"/>
    <lineage>
        <taxon>Bacteria</taxon>
        <taxon>Pseudomonadati</taxon>
        <taxon>Bacteroidota</taxon>
        <taxon>Bacteroidia</taxon>
        <taxon>Bacteroidales</taxon>
        <taxon>Prevotellaceae</taxon>
        <taxon>Hoylesella</taxon>
    </lineage>
</organism>
<evidence type="ECO:0000256" key="3">
    <source>
        <dbReference type="ARBA" id="ARBA00023295"/>
    </source>
</evidence>
<dbReference type="Gene3D" id="3.20.20.80">
    <property type="entry name" value="Glycosidases"/>
    <property type="match status" value="1"/>
</dbReference>